<dbReference type="OrthoDB" id="2447941at2"/>
<organism evidence="2 3">
    <name type="scientific">Psychrobacillus psychrotolerans</name>
    <dbReference type="NCBI Taxonomy" id="126156"/>
    <lineage>
        <taxon>Bacteria</taxon>
        <taxon>Bacillati</taxon>
        <taxon>Bacillota</taxon>
        <taxon>Bacilli</taxon>
        <taxon>Bacillales</taxon>
        <taxon>Bacillaceae</taxon>
        <taxon>Psychrobacillus</taxon>
    </lineage>
</organism>
<sequence>MNNLREVWSKRFIFYINELQKYLKYIISGHIAIVIVFVIGAAGYTYSEWLNTAPKDFPAFLVVSFIVSILLALSTPVTLMKKADSVYFLPLETKLGEYLKLALTWTFFSSIIVPLAALVVSIPLLTRIAGSTSQEILFFFGAILIWKYWSIQTEFQYRWASNGKNVWVDYFMRMILLFAGLYFLLSGTYLFLLAVVIIQILYLIAWKKKKAEVPFPFDHFIEVEQSRMMRFYRFANYFTDVPHIQGMTKRRKWLDILYKLAPYEQKHTQLYLVVRTFIRTNDYFYLWVRLTALAMIGAIFIPFPIVAIIFTSALSFATVIQLRQSLAAGEEFRMDLLFPIKEGARKKAVDKLIRIIQLIQAIFVFIVILVQAGFIMELLFIPIVMIVISELTLRVSKI</sequence>
<protein>
    <submittedName>
        <fullName evidence="2">ABC-2 type transport system permease protein</fullName>
    </submittedName>
</protein>
<dbReference type="EMBL" id="FOXU01000012">
    <property type="protein sequence ID" value="SFQ77530.1"/>
    <property type="molecule type" value="Genomic_DNA"/>
</dbReference>
<keyword evidence="1" id="KW-0812">Transmembrane</keyword>
<name>A0A1I6B9E2_9BACI</name>
<feature type="transmembrane region" description="Helical" evidence="1">
    <location>
        <begin position="101"/>
        <end position="122"/>
    </location>
</feature>
<dbReference type="GO" id="GO:0016020">
    <property type="term" value="C:membrane"/>
    <property type="evidence" value="ECO:0007669"/>
    <property type="project" value="InterPro"/>
</dbReference>
<reference evidence="3" key="1">
    <citation type="submission" date="2016-10" db="EMBL/GenBank/DDBJ databases">
        <authorList>
            <person name="Varghese N."/>
            <person name="Submissions S."/>
        </authorList>
    </citation>
    <scope>NUCLEOTIDE SEQUENCE [LARGE SCALE GENOMIC DNA]</scope>
    <source>
        <strain evidence="3">DSM 11706</strain>
    </source>
</reference>
<dbReference type="PIRSF" id="PIRSF037259">
    <property type="entry name" value="EcsB_ABC"/>
    <property type="match status" value="1"/>
</dbReference>
<dbReference type="STRING" id="126156.SAMN05421670_0274"/>
<feature type="transmembrane region" description="Helical" evidence="1">
    <location>
        <begin position="189"/>
        <end position="206"/>
    </location>
</feature>
<feature type="transmembrane region" description="Helical" evidence="1">
    <location>
        <begin position="355"/>
        <end position="388"/>
    </location>
</feature>
<keyword evidence="1" id="KW-1133">Transmembrane helix</keyword>
<dbReference type="Proteomes" id="UP000198734">
    <property type="component" value="Unassembled WGS sequence"/>
</dbReference>
<evidence type="ECO:0000256" key="1">
    <source>
        <dbReference type="SAM" id="Phobius"/>
    </source>
</evidence>
<feature type="transmembrane region" description="Helical" evidence="1">
    <location>
        <begin position="57"/>
        <end position="80"/>
    </location>
</feature>
<accession>A0A1I6B9E2</accession>
<evidence type="ECO:0000313" key="3">
    <source>
        <dbReference type="Proteomes" id="UP000198734"/>
    </source>
</evidence>
<proteinExistence type="predicted"/>
<keyword evidence="3" id="KW-1185">Reference proteome</keyword>
<feature type="transmembrane region" description="Helical" evidence="1">
    <location>
        <begin position="284"/>
        <end position="310"/>
    </location>
</feature>
<dbReference type="Pfam" id="PF05975">
    <property type="entry name" value="EcsB"/>
    <property type="match status" value="1"/>
</dbReference>
<feature type="transmembrane region" description="Helical" evidence="1">
    <location>
        <begin position="128"/>
        <end position="146"/>
    </location>
</feature>
<gene>
    <name evidence="2" type="ORF">SAMN05421670_0274</name>
</gene>
<dbReference type="AlphaFoldDB" id="A0A1I6B9E2"/>
<dbReference type="InterPro" id="IPR010288">
    <property type="entry name" value="EcsB_ABC"/>
</dbReference>
<evidence type="ECO:0000313" key="2">
    <source>
        <dbReference type="EMBL" id="SFQ77530.1"/>
    </source>
</evidence>
<keyword evidence="1" id="KW-0472">Membrane</keyword>
<feature type="transmembrane region" description="Helical" evidence="1">
    <location>
        <begin position="21"/>
        <end position="45"/>
    </location>
</feature>
<dbReference type="RefSeq" id="WP_093538603.1">
    <property type="nucleotide sequence ID" value="NZ_FOXU01000012.1"/>
</dbReference>